<accession>A0A4U7BMJ7</accession>
<keyword evidence="2" id="KW-1185">Reference proteome</keyword>
<comment type="caution">
    <text evidence="1">The sequence shown here is derived from an EMBL/GenBank/DDBJ whole genome shotgun (WGS) entry which is preliminary data.</text>
</comment>
<organism evidence="1 2">
    <name type="scientific">Campylobacter aviculae</name>
    <dbReference type="NCBI Taxonomy" id="2510190"/>
    <lineage>
        <taxon>Bacteria</taxon>
        <taxon>Pseudomonadati</taxon>
        <taxon>Campylobacterota</taxon>
        <taxon>Epsilonproteobacteria</taxon>
        <taxon>Campylobacterales</taxon>
        <taxon>Campylobacteraceae</taxon>
        <taxon>Campylobacter</taxon>
    </lineage>
</organism>
<dbReference type="AlphaFoldDB" id="A0A4U7BMJ7"/>
<protein>
    <submittedName>
        <fullName evidence="1">Uncharacterized protein</fullName>
    </submittedName>
</protein>
<proteinExistence type="predicted"/>
<dbReference type="EMBL" id="NXMA01000010">
    <property type="protein sequence ID" value="TKX31435.1"/>
    <property type="molecule type" value="Genomic_DNA"/>
</dbReference>
<gene>
    <name evidence="1" type="ORF">CQA76_06530</name>
</gene>
<sequence length="345" mass="41099">MLYHKPYFREKTYLNNIRLSAKGIIDNENFNSVIIGTSMTENTSAQEADKKLGRKWVNLSMWGSYLNERAIILNYLFLSKDIKQVIYTLDAFTLNDPNLKIPNHPPINSFDFLYDDNIYNDFKVYLNKKFILCALEFSTKEYCVGNANLEKLLNWEKEYKKFFGGFDNWMKYKNEDDKQKLKNMILNAQKFSPQLDIDIEKNKQYIKTYLLSFIKAHPKTQFDLIIPTHSKLLYRILYLDPEYYNKDSILFSKYQAVLKWLILETQKYPNVKIFGFDDLDYADNIANYKDPSHYNSIMNSMQLDAIKTQTHILTPQNMDSYFKTMEEKIKNYDLNPFIQYIKNNQ</sequence>
<reference evidence="1 2" key="1">
    <citation type="submission" date="2018-05" db="EMBL/GenBank/DDBJ databases">
        <title>Novel Campyloabacter and Helicobacter Species and Strains.</title>
        <authorList>
            <person name="Mannion A.J."/>
            <person name="Shen Z."/>
            <person name="Fox J.G."/>
        </authorList>
    </citation>
    <scope>NUCLEOTIDE SEQUENCE [LARGE SCALE GENOMIC DNA]</scope>
    <source>
        <strain evidence="2">MIT17-670</strain>
    </source>
</reference>
<name>A0A4U7BMJ7_9BACT</name>
<dbReference type="OrthoDB" id="5363267at2"/>
<evidence type="ECO:0000313" key="1">
    <source>
        <dbReference type="EMBL" id="TKX31435.1"/>
    </source>
</evidence>
<dbReference type="Proteomes" id="UP000310353">
    <property type="component" value="Unassembled WGS sequence"/>
</dbReference>
<evidence type="ECO:0000313" key="2">
    <source>
        <dbReference type="Proteomes" id="UP000310353"/>
    </source>
</evidence>